<reference evidence="1 2" key="1">
    <citation type="submission" date="2022-12" db="EMBL/GenBank/DDBJ databases">
        <title>Chitinophagaceae gen. sp. nov., a new member of the family Chitinophagaceae, isolated from soil in a chemical factory.</title>
        <authorList>
            <person name="Ke Z."/>
        </authorList>
    </citation>
    <scope>NUCLEOTIDE SEQUENCE [LARGE SCALE GENOMIC DNA]</scope>
    <source>
        <strain evidence="1 2">LY-5</strain>
    </source>
</reference>
<dbReference type="Proteomes" id="UP001210231">
    <property type="component" value="Unassembled WGS sequence"/>
</dbReference>
<gene>
    <name evidence="1" type="ORF">O3P16_17070</name>
</gene>
<evidence type="ECO:0008006" key="3">
    <source>
        <dbReference type="Google" id="ProtNLM"/>
    </source>
</evidence>
<dbReference type="Gene3D" id="3.30.500.20">
    <property type="entry name" value="BH3703-like domains"/>
    <property type="match status" value="1"/>
</dbReference>
<dbReference type="RefSeq" id="WP_407032856.1">
    <property type="nucleotide sequence ID" value="NZ_JAQGEF010000032.1"/>
</dbReference>
<comment type="caution">
    <text evidence="1">The sequence shown here is derived from an EMBL/GenBank/DDBJ whole genome shotgun (WGS) entry which is preliminary data.</text>
</comment>
<sequence length="110" mass="12835">MTVDEIYQRIADIINNAIAEDWLEATAYLKRVEKVVGFTGEYVNIEGEHKSLEAKFGFFDAKAVHELHSITTEGGHNRWNKLKFTLYPTGKFEMDFIWDQEHQDKLDNVK</sequence>
<name>A0ABT4UNV1_9BACT</name>
<proteinExistence type="predicted"/>
<dbReference type="SUPFAM" id="SSF160424">
    <property type="entry name" value="BH3703-like"/>
    <property type="match status" value="1"/>
</dbReference>
<evidence type="ECO:0000313" key="2">
    <source>
        <dbReference type="Proteomes" id="UP001210231"/>
    </source>
</evidence>
<organism evidence="1 2">
    <name type="scientific">Polluticaenibacter yanchengensis</name>
    <dbReference type="NCBI Taxonomy" id="3014562"/>
    <lineage>
        <taxon>Bacteria</taxon>
        <taxon>Pseudomonadati</taxon>
        <taxon>Bacteroidota</taxon>
        <taxon>Chitinophagia</taxon>
        <taxon>Chitinophagales</taxon>
        <taxon>Chitinophagaceae</taxon>
        <taxon>Polluticaenibacter</taxon>
    </lineage>
</organism>
<dbReference type="EMBL" id="JAQGEF010000032">
    <property type="protein sequence ID" value="MDA3616526.1"/>
    <property type="molecule type" value="Genomic_DNA"/>
</dbReference>
<accession>A0ABT4UNV1</accession>
<dbReference type="InterPro" id="IPR036170">
    <property type="entry name" value="YezG-like_sf"/>
</dbReference>
<keyword evidence="2" id="KW-1185">Reference proteome</keyword>
<protein>
    <recommendedName>
        <fullName evidence="3">DUF600 family protein</fullName>
    </recommendedName>
</protein>
<evidence type="ECO:0000313" key="1">
    <source>
        <dbReference type="EMBL" id="MDA3616526.1"/>
    </source>
</evidence>